<keyword evidence="9" id="KW-1185">Reference proteome</keyword>
<reference evidence="8 9" key="1">
    <citation type="submission" date="2022-08" db="EMBL/GenBank/DDBJ databases">
        <title>Reclassification of Massilia species as members of the genera Telluria, Duganella, Pseudoduganella, Mokoshia gen. nov. and Zemynaea gen. nov. using orthogonal and non-orthogonal genome-based approaches.</title>
        <authorList>
            <person name="Bowman J.P."/>
        </authorList>
    </citation>
    <scope>NUCLEOTIDE SEQUENCE [LARGE SCALE GENOMIC DNA]</scope>
    <source>
        <strain evidence="8 9">JCM 31606</strain>
    </source>
</reference>
<feature type="domain" description="PIN" evidence="7">
    <location>
        <begin position="2"/>
        <end position="118"/>
    </location>
</feature>
<dbReference type="Gene3D" id="3.40.50.1010">
    <property type="entry name" value="5'-nuclease"/>
    <property type="match status" value="1"/>
</dbReference>
<protein>
    <recommendedName>
        <fullName evidence="6">Ribonuclease VapC</fullName>
        <shortName evidence="6">RNase VapC</shortName>
        <ecNumber evidence="6">3.1.-.-</ecNumber>
    </recommendedName>
    <alternativeName>
        <fullName evidence="6">Toxin VapC</fullName>
    </alternativeName>
</protein>
<evidence type="ECO:0000256" key="2">
    <source>
        <dbReference type="ARBA" id="ARBA00022722"/>
    </source>
</evidence>
<dbReference type="InterPro" id="IPR051749">
    <property type="entry name" value="PINc/VapC_TA_RNase"/>
</dbReference>
<dbReference type="PANTHER" id="PTHR42740">
    <property type="entry name" value="RIBONUCLEASE VAPC3"/>
    <property type="match status" value="1"/>
</dbReference>
<keyword evidence="1 6" id="KW-1277">Toxin-antitoxin system</keyword>
<keyword evidence="6" id="KW-0800">Toxin</keyword>
<evidence type="ECO:0000256" key="6">
    <source>
        <dbReference type="HAMAP-Rule" id="MF_00265"/>
    </source>
</evidence>
<dbReference type="InterPro" id="IPR029060">
    <property type="entry name" value="PIN-like_dom_sf"/>
</dbReference>
<keyword evidence="4 6" id="KW-0378">Hydrolase</keyword>
<dbReference type="EMBL" id="JANUGU010000008">
    <property type="protein sequence ID" value="MCS0660314.1"/>
    <property type="molecule type" value="Genomic_DNA"/>
</dbReference>
<dbReference type="RefSeq" id="WP_258813509.1">
    <property type="nucleotide sequence ID" value="NZ_JANUGU010000008.1"/>
</dbReference>
<comment type="caution">
    <text evidence="8">The sequence shown here is derived from an EMBL/GenBank/DDBJ whole genome shotgun (WGS) entry which is preliminary data.</text>
</comment>
<dbReference type="SUPFAM" id="SSF88723">
    <property type="entry name" value="PIN domain-like"/>
    <property type="match status" value="1"/>
</dbReference>
<dbReference type="Proteomes" id="UP001204621">
    <property type="component" value="Unassembled WGS sequence"/>
</dbReference>
<dbReference type="InterPro" id="IPR002716">
    <property type="entry name" value="PIN_dom"/>
</dbReference>
<evidence type="ECO:0000259" key="7">
    <source>
        <dbReference type="Pfam" id="PF01850"/>
    </source>
</evidence>
<evidence type="ECO:0000313" key="9">
    <source>
        <dbReference type="Proteomes" id="UP001204621"/>
    </source>
</evidence>
<name>A0ABT2D227_9BURK</name>
<comment type="cofactor">
    <cofactor evidence="6">
        <name>Mg(2+)</name>
        <dbReference type="ChEBI" id="CHEBI:18420"/>
    </cofactor>
</comment>
<comment type="similarity">
    <text evidence="6">Belongs to the PINc/VapC protein family.</text>
</comment>
<sequence>MIIVDSSVWIDYFRGAAAPTTAKLDSILGIEAVGTGDLIMTEVLQGFRSDSAFKDALDVLCSTYVLELGGQRLALRAARHYRKLRRIGITPRKTIDTIIAPYCIDRGYSLLYSDRDFAPFVSHLGLRSAMSAVL</sequence>
<proteinExistence type="inferred from homology"/>
<evidence type="ECO:0000256" key="5">
    <source>
        <dbReference type="ARBA" id="ARBA00022842"/>
    </source>
</evidence>
<dbReference type="InterPro" id="IPR022907">
    <property type="entry name" value="VapC_family"/>
</dbReference>
<feature type="binding site" evidence="6">
    <location>
        <position position="5"/>
    </location>
    <ligand>
        <name>Mg(2+)</name>
        <dbReference type="ChEBI" id="CHEBI:18420"/>
    </ligand>
</feature>
<accession>A0ABT2D227</accession>
<evidence type="ECO:0000313" key="8">
    <source>
        <dbReference type="EMBL" id="MCS0660314.1"/>
    </source>
</evidence>
<keyword evidence="5 6" id="KW-0460">Magnesium</keyword>
<gene>
    <name evidence="6" type="primary">vapC</name>
    <name evidence="8" type="ORF">NX778_19755</name>
</gene>
<feature type="binding site" evidence="6">
    <location>
        <position position="96"/>
    </location>
    <ligand>
        <name>Mg(2+)</name>
        <dbReference type="ChEBI" id="CHEBI:18420"/>
    </ligand>
</feature>
<evidence type="ECO:0000256" key="3">
    <source>
        <dbReference type="ARBA" id="ARBA00022723"/>
    </source>
</evidence>
<organism evidence="8 9">
    <name type="scientific">Massilia terrae</name>
    <dbReference type="NCBI Taxonomy" id="1811224"/>
    <lineage>
        <taxon>Bacteria</taxon>
        <taxon>Pseudomonadati</taxon>
        <taxon>Pseudomonadota</taxon>
        <taxon>Betaproteobacteria</taxon>
        <taxon>Burkholderiales</taxon>
        <taxon>Oxalobacteraceae</taxon>
        <taxon>Telluria group</taxon>
        <taxon>Massilia</taxon>
    </lineage>
</organism>
<comment type="function">
    <text evidence="6">Toxic component of a toxin-antitoxin (TA) system. An RNase.</text>
</comment>
<dbReference type="EC" id="3.1.-.-" evidence="6"/>
<keyword evidence="2 6" id="KW-0540">Nuclease</keyword>
<dbReference type="PANTHER" id="PTHR42740:SF1">
    <property type="entry name" value="RIBONUCLEASE VAPC3"/>
    <property type="match status" value="1"/>
</dbReference>
<evidence type="ECO:0000256" key="4">
    <source>
        <dbReference type="ARBA" id="ARBA00022801"/>
    </source>
</evidence>
<dbReference type="CDD" id="cd18760">
    <property type="entry name" value="PIN_MtVapC3-like"/>
    <property type="match status" value="1"/>
</dbReference>
<evidence type="ECO:0000256" key="1">
    <source>
        <dbReference type="ARBA" id="ARBA00022649"/>
    </source>
</evidence>
<dbReference type="HAMAP" id="MF_00265">
    <property type="entry name" value="VapC_Nob1"/>
    <property type="match status" value="1"/>
</dbReference>
<dbReference type="Pfam" id="PF01850">
    <property type="entry name" value="PIN"/>
    <property type="match status" value="1"/>
</dbReference>
<keyword evidence="3 6" id="KW-0479">Metal-binding</keyword>